<dbReference type="InterPro" id="IPR001079">
    <property type="entry name" value="Galectin_CRD"/>
</dbReference>
<dbReference type="PROSITE" id="PS51304">
    <property type="entry name" value="GALECTIN"/>
    <property type="match status" value="2"/>
</dbReference>
<evidence type="ECO:0000313" key="4">
    <source>
        <dbReference type="Proteomes" id="UP000504634"/>
    </source>
</evidence>
<protein>
    <recommendedName>
        <fullName evidence="2">Galectin</fullName>
    </recommendedName>
</protein>
<dbReference type="AlphaFoldDB" id="A0A6J2TWR5"/>
<dbReference type="RefSeq" id="XP_030380584.1">
    <property type="nucleotide sequence ID" value="XM_030524724.1"/>
</dbReference>
<dbReference type="GeneID" id="115628562"/>
<dbReference type="PANTHER" id="PTHR11346:SF176">
    <property type="entry name" value="32 KDA BETA-GALACTOSIDE-BINDING LECTIN LEC-3"/>
    <property type="match status" value="1"/>
</dbReference>
<sequence length="436" mass="50170">MPYCLCLFDIHIKTLHHSSQVPRVCLSAVQGCAVMNVSGAIRSIALRRNLDAMSIFYEERSAVSKRFHLKLLGVAMPGLSFFFRGLILDTCEHFCIEFLTNRSHSDGYDVALQMGARLPQNYVVRNSRFKGKWGPEECASNLPFQLKRGHTFWMQVLLTAEAYFISVNGFHFAEYEHRMPYRWLSSVEVRGDVTDIVIDQYYVTEYPNRLPASMASPLPFVYESCITNSMNETERSTIPREWLRIDVPSKYLKLKRQLHNQLTLPFYGRMPQKDKLTEGRALRIEGRVRLLPQSFSVALQRGQDIWPQPTVSFYFCPSFARHSRAKLGKAIITRSAYINGAWVKREVSRLHTNFGPGKAFVILIACRRNGYELFVNNKSLLRFKHQMNPAGVDIVNIRGDIKLWDVVVESTRLIQGRTARSIFERAFGTLRPGRSE</sequence>
<gene>
    <name evidence="5" type="primary">LOC115628562</name>
</gene>
<keyword evidence="1 2" id="KW-0430">Lectin</keyword>
<dbReference type="Pfam" id="PF00337">
    <property type="entry name" value="Gal-bind_lectin"/>
    <property type="match status" value="2"/>
</dbReference>
<proteinExistence type="predicted"/>
<keyword evidence="4" id="KW-1185">Reference proteome</keyword>
<evidence type="ECO:0000313" key="5">
    <source>
        <dbReference type="RefSeq" id="XP_030380584.1"/>
    </source>
</evidence>
<name>A0A6J2TWR5_DROLE</name>
<feature type="domain" description="Galectin" evidence="3">
    <location>
        <begin position="67"/>
        <end position="204"/>
    </location>
</feature>
<dbReference type="InterPro" id="IPR044156">
    <property type="entry name" value="Galectin-like"/>
</dbReference>
<organism evidence="4 5">
    <name type="scientific">Drosophila lebanonensis</name>
    <name type="common">Fruit fly</name>
    <name type="synonym">Scaptodrosophila lebanonensis</name>
    <dbReference type="NCBI Taxonomy" id="7225"/>
    <lineage>
        <taxon>Eukaryota</taxon>
        <taxon>Metazoa</taxon>
        <taxon>Ecdysozoa</taxon>
        <taxon>Arthropoda</taxon>
        <taxon>Hexapoda</taxon>
        <taxon>Insecta</taxon>
        <taxon>Pterygota</taxon>
        <taxon>Neoptera</taxon>
        <taxon>Endopterygota</taxon>
        <taxon>Diptera</taxon>
        <taxon>Brachycera</taxon>
        <taxon>Muscomorpha</taxon>
        <taxon>Ephydroidea</taxon>
        <taxon>Drosophilidae</taxon>
        <taxon>Scaptodrosophila</taxon>
    </lineage>
</organism>
<dbReference type="PANTHER" id="PTHR11346">
    <property type="entry name" value="GALECTIN"/>
    <property type="match status" value="1"/>
</dbReference>
<dbReference type="OrthoDB" id="6251307at2759"/>
<reference evidence="5" key="1">
    <citation type="submission" date="2025-08" db="UniProtKB">
        <authorList>
            <consortium name="RefSeq"/>
        </authorList>
    </citation>
    <scope>IDENTIFICATION</scope>
    <source>
        <strain evidence="5">11010-0011.00</strain>
        <tissue evidence="5">Whole body</tissue>
    </source>
</reference>
<dbReference type="InterPro" id="IPR013320">
    <property type="entry name" value="ConA-like_dom_sf"/>
</dbReference>
<accession>A0A6J2TWR5</accession>
<dbReference type="CDD" id="cd00070">
    <property type="entry name" value="GLECT"/>
    <property type="match status" value="2"/>
</dbReference>
<evidence type="ECO:0000256" key="2">
    <source>
        <dbReference type="RuleBase" id="RU102079"/>
    </source>
</evidence>
<dbReference type="SMART" id="SM00276">
    <property type="entry name" value="GLECT"/>
    <property type="match status" value="2"/>
</dbReference>
<evidence type="ECO:0000259" key="3">
    <source>
        <dbReference type="PROSITE" id="PS51304"/>
    </source>
</evidence>
<evidence type="ECO:0000256" key="1">
    <source>
        <dbReference type="ARBA" id="ARBA00022734"/>
    </source>
</evidence>
<dbReference type="SMART" id="SM00908">
    <property type="entry name" value="Gal-bind_lectin"/>
    <property type="match status" value="2"/>
</dbReference>
<dbReference type="GO" id="GO:0016936">
    <property type="term" value="F:galactoside binding"/>
    <property type="evidence" value="ECO:0007669"/>
    <property type="project" value="TreeGrafter"/>
</dbReference>
<dbReference type="SUPFAM" id="SSF49899">
    <property type="entry name" value="Concanavalin A-like lectins/glucanases"/>
    <property type="match status" value="2"/>
</dbReference>
<dbReference type="GO" id="GO:0030246">
    <property type="term" value="F:carbohydrate binding"/>
    <property type="evidence" value="ECO:0007669"/>
    <property type="project" value="UniProtKB-UniRule"/>
</dbReference>
<dbReference type="FunFam" id="2.60.120.200:FF:000180">
    <property type="entry name" value="Galectin"/>
    <property type="match status" value="1"/>
</dbReference>
<feature type="domain" description="Galectin" evidence="3">
    <location>
        <begin position="268"/>
        <end position="409"/>
    </location>
</feature>
<dbReference type="Gene3D" id="2.60.120.200">
    <property type="match status" value="2"/>
</dbReference>
<dbReference type="Proteomes" id="UP000504634">
    <property type="component" value="Unplaced"/>
</dbReference>